<evidence type="ECO:0000256" key="2">
    <source>
        <dbReference type="ARBA" id="ARBA00022670"/>
    </source>
</evidence>
<dbReference type="Gene3D" id="3.90.1720.10">
    <property type="entry name" value="endopeptidase domain like (from Nostoc punctiforme)"/>
    <property type="match status" value="1"/>
</dbReference>
<dbReference type="Pfam" id="PF23795">
    <property type="entry name" value="SH3_YKFC_2nd"/>
    <property type="match status" value="1"/>
</dbReference>
<evidence type="ECO:0000256" key="4">
    <source>
        <dbReference type="ARBA" id="ARBA00022807"/>
    </source>
</evidence>
<comment type="caution">
    <text evidence="6">The sequence shown here is derived from an EMBL/GenBank/DDBJ whole genome shotgun (WGS) entry which is preliminary data.</text>
</comment>
<dbReference type="Gene3D" id="2.30.30.40">
    <property type="entry name" value="SH3 Domains"/>
    <property type="match status" value="1"/>
</dbReference>
<dbReference type="EMBL" id="BONG01000035">
    <property type="protein sequence ID" value="GIF91721.1"/>
    <property type="molecule type" value="Genomic_DNA"/>
</dbReference>
<dbReference type="PANTHER" id="PTHR47053">
    <property type="entry name" value="MUREIN DD-ENDOPEPTIDASE MEPH-RELATED"/>
    <property type="match status" value="1"/>
</dbReference>
<comment type="similarity">
    <text evidence="1">Belongs to the peptidase C40 family.</text>
</comment>
<evidence type="ECO:0000256" key="3">
    <source>
        <dbReference type="ARBA" id="ARBA00022801"/>
    </source>
</evidence>
<sequence length="317" mass="34309">MYAPHVTIYFLQGERMNEPAQTMAVAVSAAGLWTSPDAVRPLDAPALSTPAGLRAWAAAQGPDERRGLWGRVDSQLLLGETVLIQEVRDGWARVNAPAQPSRKDPRGYPGWLPLAQLAEPAEPTGARVVVTEQVTELRDGPDGRIIADDVSYATVLPARRRQDAFTEVTLPGGRTGWLADKHLDVHRARGPLPTAAQLVAAGRQFLGLMYLAGGTHGLMLDCSGLPHLIYRRFGHTVPRDASDLALLGEHVEVADLAPGDLAVFQNDETGDVYHTGVCTGGGQQVLHVSQPDWACIDGTLSERRRRHLVSGRRLRAE</sequence>
<evidence type="ECO:0000256" key="1">
    <source>
        <dbReference type="ARBA" id="ARBA00007074"/>
    </source>
</evidence>
<evidence type="ECO:0000313" key="6">
    <source>
        <dbReference type="EMBL" id="GIF91721.1"/>
    </source>
</evidence>
<dbReference type="InterPro" id="IPR057812">
    <property type="entry name" value="SH3_YKFC_2nd"/>
</dbReference>
<dbReference type="InterPro" id="IPR038765">
    <property type="entry name" value="Papain-like_cys_pep_sf"/>
</dbReference>
<dbReference type="Proteomes" id="UP000619293">
    <property type="component" value="Unassembled WGS sequence"/>
</dbReference>
<name>A0A8J3NTH1_9ACTN</name>
<keyword evidence="7" id="KW-1185">Reference proteome</keyword>
<feature type="domain" description="NlpC/P60" evidence="5">
    <location>
        <begin position="192"/>
        <end position="315"/>
    </location>
</feature>
<dbReference type="PANTHER" id="PTHR47053:SF3">
    <property type="entry name" value="GAMMA-D-GLUTAMYL-L-LYSINE DIPEPTIDYL-PEPTIDASE"/>
    <property type="match status" value="1"/>
</dbReference>
<dbReference type="InterPro" id="IPR041382">
    <property type="entry name" value="SH3_16"/>
</dbReference>
<dbReference type="InterPro" id="IPR051202">
    <property type="entry name" value="Peptidase_C40"/>
</dbReference>
<keyword evidence="2" id="KW-0645">Protease</keyword>
<protein>
    <submittedName>
        <fullName evidence="6">Peptidase P60</fullName>
    </submittedName>
</protein>
<proteinExistence type="inferred from homology"/>
<keyword evidence="4" id="KW-0788">Thiol protease</keyword>
<reference evidence="6 7" key="1">
    <citation type="submission" date="2021-01" db="EMBL/GenBank/DDBJ databases">
        <title>Whole genome shotgun sequence of Catellatospora chokoriensis NBRC 107358.</title>
        <authorList>
            <person name="Komaki H."/>
            <person name="Tamura T."/>
        </authorList>
    </citation>
    <scope>NUCLEOTIDE SEQUENCE [LARGE SCALE GENOMIC DNA]</scope>
    <source>
        <strain evidence="6 7">NBRC 107358</strain>
    </source>
</reference>
<dbReference type="GO" id="GO:0006508">
    <property type="term" value="P:proteolysis"/>
    <property type="evidence" value="ECO:0007669"/>
    <property type="project" value="UniProtKB-KW"/>
</dbReference>
<dbReference type="Pfam" id="PF18348">
    <property type="entry name" value="SH3_16"/>
    <property type="match status" value="1"/>
</dbReference>
<accession>A0A8J3NTH1</accession>
<evidence type="ECO:0000259" key="5">
    <source>
        <dbReference type="PROSITE" id="PS51935"/>
    </source>
</evidence>
<dbReference type="GO" id="GO:0008234">
    <property type="term" value="F:cysteine-type peptidase activity"/>
    <property type="evidence" value="ECO:0007669"/>
    <property type="project" value="UniProtKB-KW"/>
</dbReference>
<dbReference type="SUPFAM" id="SSF54001">
    <property type="entry name" value="Cysteine proteinases"/>
    <property type="match status" value="1"/>
</dbReference>
<dbReference type="InterPro" id="IPR000064">
    <property type="entry name" value="NLP_P60_dom"/>
</dbReference>
<organism evidence="6 7">
    <name type="scientific">Catellatospora chokoriensis</name>
    <dbReference type="NCBI Taxonomy" id="310353"/>
    <lineage>
        <taxon>Bacteria</taxon>
        <taxon>Bacillati</taxon>
        <taxon>Actinomycetota</taxon>
        <taxon>Actinomycetes</taxon>
        <taxon>Micromonosporales</taxon>
        <taxon>Micromonosporaceae</taxon>
        <taxon>Catellatospora</taxon>
    </lineage>
</organism>
<dbReference type="PROSITE" id="PS51935">
    <property type="entry name" value="NLPC_P60"/>
    <property type="match status" value="1"/>
</dbReference>
<evidence type="ECO:0000313" key="7">
    <source>
        <dbReference type="Proteomes" id="UP000619293"/>
    </source>
</evidence>
<dbReference type="Pfam" id="PF00877">
    <property type="entry name" value="NLPC_P60"/>
    <property type="match status" value="1"/>
</dbReference>
<gene>
    <name evidence="6" type="ORF">Cch02nite_51650</name>
</gene>
<keyword evidence="3" id="KW-0378">Hydrolase</keyword>
<dbReference type="AlphaFoldDB" id="A0A8J3NTH1"/>